<comment type="subunit">
    <text evidence="3">Homodimer.</text>
</comment>
<dbReference type="CDD" id="cd07186">
    <property type="entry name" value="CofD_like"/>
    <property type="match status" value="1"/>
</dbReference>
<dbReference type="GO" id="GO:0000287">
    <property type="term" value="F:magnesium ion binding"/>
    <property type="evidence" value="ECO:0007669"/>
    <property type="project" value="InterPro"/>
</dbReference>
<dbReference type="Gene3D" id="3.40.50.10680">
    <property type="entry name" value="CofD-like domains"/>
    <property type="match status" value="1"/>
</dbReference>
<comment type="cofactor">
    <cofactor evidence="3">
        <name>Mg(2+)</name>
        <dbReference type="ChEBI" id="CHEBI:18420"/>
    </cofactor>
</comment>
<dbReference type="EC" id="2.7.8.28" evidence="3"/>
<evidence type="ECO:0000256" key="1">
    <source>
        <dbReference type="ARBA" id="ARBA00022679"/>
    </source>
</evidence>
<evidence type="ECO:0000313" key="4">
    <source>
        <dbReference type="EMBL" id="OQD58116.1"/>
    </source>
</evidence>
<sequence>MIAILSGGTGTPKLIQGIKNIHSPSDLNIIVNTVENDYFSGVYVAADIDTVLYTLADIINDETWYGIKGDTFFTNESLEKLDCPELLRIGDQDRATKIQKTILMEKYGLSKAVDIQRKKMGIESKVIPMSDEHSEIIVKTDIGHLKFHEFLIKHQTKPKVFGIEYTDINPSSNIIETIENSEMVIIGPSNPITSILPIVNLEGVEKALKNSYVVAVSPIIGDNPVSGPAGKFMGSMGYEVSSFGVASIYKSFLDKFVIDVVDTKLKNNIENIIEEVLVTNTNMKTISDKEELARILLE</sequence>
<comment type="function">
    <text evidence="3">Catalyzes the transfer of the 2-phospholactate moiety from (2S)-lactyl-2-diphospho-5'-guanosine to 7,8-didemethyl-8-hydroxy-5-deazariboflavin (FO) with the formation of oxidized coenzyme F420-0 and GMP.</text>
</comment>
<dbReference type="EMBL" id="JXMW01000028">
    <property type="protein sequence ID" value="OQD58116.1"/>
    <property type="molecule type" value="Genomic_DNA"/>
</dbReference>
<dbReference type="GO" id="GO:0043743">
    <property type="term" value="F:LPPG:FO 2-phospho-L-lactate transferase activity"/>
    <property type="evidence" value="ECO:0007669"/>
    <property type="project" value="UniProtKB-EC"/>
</dbReference>
<comment type="catalytic activity">
    <reaction evidence="3">
        <text>(2S)-lactyl-2-diphospho-5'-guanosine + 7,8-didemethyl-8-hydroxy-5-deazariboflavin = oxidized coenzyme F420-0 + GMP + H(+)</text>
        <dbReference type="Rhea" id="RHEA:63444"/>
        <dbReference type="ChEBI" id="CHEBI:15378"/>
        <dbReference type="ChEBI" id="CHEBI:58115"/>
        <dbReference type="ChEBI" id="CHEBI:59435"/>
        <dbReference type="ChEBI" id="CHEBI:59904"/>
        <dbReference type="ChEBI" id="CHEBI:59907"/>
        <dbReference type="EC" id="2.7.8.28"/>
    </reaction>
</comment>
<organism evidence="4 5">
    <name type="scientific">Methanobrevibacter arboriphilus JCM 13429 = DSM 1125</name>
    <dbReference type="NCBI Taxonomy" id="1300164"/>
    <lineage>
        <taxon>Archaea</taxon>
        <taxon>Methanobacteriati</taxon>
        <taxon>Methanobacteriota</taxon>
        <taxon>Methanomada group</taxon>
        <taxon>Methanobacteria</taxon>
        <taxon>Methanobacteriales</taxon>
        <taxon>Methanobacteriaceae</taxon>
        <taxon>Methanobrevibacter</taxon>
    </lineage>
</organism>
<dbReference type="UniPathway" id="UPA00071"/>
<evidence type="ECO:0000256" key="2">
    <source>
        <dbReference type="ARBA" id="ARBA00022842"/>
    </source>
</evidence>
<keyword evidence="2 3" id="KW-0460">Magnesium</keyword>
<accession>A0A1V6N0Q8</accession>
<dbReference type="OrthoDB" id="59563at2157"/>
<dbReference type="SUPFAM" id="SSF142338">
    <property type="entry name" value="CofD-like"/>
    <property type="match status" value="1"/>
</dbReference>
<dbReference type="AlphaFoldDB" id="A0A1V6N0Q8"/>
<dbReference type="InterPro" id="IPR010115">
    <property type="entry name" value="FbiA/CofD"/>
</dbReference>
<feature type="binding site" evidence="3">
    <location>
        <position position="88"/>
    </location>
    <ligand>
        <name>7,8-didemethyl-8-hydroxy-5-deazariboflavin</name>
        <dbReference type="ChEBI" id="CHEBI:59904"/>
    </ligand>
</feature>
<reference evidence="4 5" key="1">
    <citation type="submission" date="2014-12" db="EMBL/GenBank/DDBJ databases">
        <title>Genome sequence of Methanobrevibacter arboriphilicus DH1, DSM1125.</title>
        <authorList>
            <person name="Poehlein A."/>
            <person name="Thauer R.K."/>
            <person name="Seedorf H."/>
            <person name="Daniel R."/>
        </authorList>
    </citation>
    <scope>NUCLEOTIDE SEQUENCE [LARGE SCALE GENOMIC DNA]</scope>
    <source>
        <strain evidence="4 5">DH1</strain>
    </source>
</reference>
<comment type="similarity">
    <text evidence="3">Belongs to the CofD family.</text>
</comment>
<comment type="caution">
    <text evidence="4">The sequence shown here is derived from an EMBL/GenBank/DDBJ whole genome shotgun (WGS) entry which is preliminary data.</text>
</comment>
<keyword evidence="1 3" id="KW-0808">Transferase</keyword>
<keyword evidence="5" id="KW-1185">Reference proteome</keyword>
<proteinExistence type="inferred from homology"/>
<dbReference type="Gene3D" id="1.10.8.240">
    <property type="entry name" value="CofD-like domain"/>
    <property type="match status" value="1"/>
</dbReference>
<feature type="binding site" evidence="3">
    <location>
        <position position="49"/>
    </location>
    <ligand>
        <name>7,8-didemethyl-8-hydroxy-5-deazariboflavin</name>
        <dbReference type="ChEBI" id="CHEBI:59904"/>
    </ligand>
</feature>
<dbReference type="InterPro" id="IPR002882">
    <property type="entry name" value="CofD"/>
</dbReference>
<dbReference type="GO" id="GO:0052645">
    <property type="term" value="P:F420-0 metabolic process"/>
    <property type="evidence" value="ECO:0007669"/>
    <property type="project" value="UniProtKB-UniRule"/>
</dbReference>
<dbReference type="Proteomes" id="UP000191661">
    <property type="component" value="Unassembled WGS sequence"/>
</dbReference>
<dbReference type="HAMAP" id="MF_01257">
    <property type="entry name" value="CofD"/>
    <property type="match status" value="1"/>
</dbReference>
<protein>
    <recommendedName>
        <fullName evidence="3">2-phospho-L-lactate transferase</fullName>
        <ecNumber evidence="3">2.7.8.28</ecNumber>
    </recommendedName>
    <alternativeName>
        <fullName evidence="3">EPPG:FO PEP transferase</fullName>
    </alternativeName>
</protein>
<dbReference type="Pfam" id="PF01933">
    <property type="entry name" value="CofD"/>
    <property type="match status" value="1"/>
</dbReference>
<evidence type="ECO:0000256" key="3">
    <source>
        <dbReference type="HAMAP-Rule" id="MF_01257"/>
    </source>
</evidence>
<dbReference type="InterPro" id="IPR038136">
    <property type="entry name" value="CofD-like_dom_sf"/>
</dbReference>
<dbReference type="PANTHER" id="PTHR43007:SF1">
    <property type="entry name" value="2-PHOSPHO-L-LACTATE TRANSFERASE"/>
    <property type="match status" value="1"/>
</dbReference>
<dbReference type="NCBIfam" id="TIGR01819">
    <property type="entry name" value="F420_cofD"/>
    <property type="match status" value="1"/>
</dbReference>
<dbReference type="PANTHER" id="PTHR43007">
    <property type="entry name" value="2-PHOSPHO-L-LACTATE TRANSFERASE"/>
    <property type="match status" value="1"/>
</dbReference>
<dbReference type="RefSeq" id="WP_080460987.1">
    <property type="nucleotide sequence ID" value="NZ_JXMW01000028.1"/>
</dbReference>
<gene>
    <name evidence="3 4" type="primary">cofD</name>
    <name evidence="4" type="ORF">MBBAR_28c00020</name>
</gene>
<comment type="pathway">
    <text evidence="3">Cofactor biosynthesis; coenzyme F420 biosynthesis.</text>
</comment>
<evidence type="ECO:0000313" key="5">
    <source>
        <dbReference type="Proteomes" id="UP000191661"/>
    </source>
</evidence>
<name>A0A1V6N0Q8_METAZ</name>